<dbReference type="AlphaFoldDB" id="A0A9D2EGZ9"/>
<name>A0A9D2EGZ9_9MICO</name>
<dbReference type="Proteomes" id="UP000824037">
    <property type="component" value="Unassembled WGS sequence"/>
</dbReference>
<sequence>MSSSDLTALLIGVAGLALLGGTVWAWRGRSRAARFWMPETLLGSWQLERCVLLGAPSFALLMLDLALLAGLGPAARPLGGAIFLLLCLPVLYFLLAFLPVPRVLYPGWAKEILDWRVHANAQLDTWLEEQRAKRDR</sequence>
<evidence type="ECO:0000313" key="2">
    <source>
        <dbReference type="EMBL" id="HIZ37240.1"/>
    </source>
</evidence>
<feature type="transmembrane region" description="Helical" evidence="1">
    <location>
        <begin position="78"/>
        <end position="100"/>
    </location>
</feature>
<feature type="transmembrane region" description="Helical" evidence="1">
    <location>
        <begin position="47"/>
        <end position="72"/>
    </location>
</feature>
<dbReference type="EMBL" id="DXBY01000274">
    <property type="protein sequence ID" value="HIZ37240.1"/>
    <property type="molecule type" value="Genomic_DNA"/>
</dbReference>
<keyword evidence="1" id="KW-1133">Transmembrane helix</keyword>
<evidence type="ECO:0000313" key="3">
    <source>
        <dbReference type="Proteomes" id="UP000824037"/>
    </source>
</evidence>
<accession>A0A9D2EGZ9</accession>
<feature type="transmembrane region" description="Helical" evidence="1">
    <location>
        <begin position="6"/>
        <end position="26"/>
    </location>
</feature>
<protein>
    <submittedName>
        <fullName evidence="2">Uncharacterized protein</fullName>
    </submittedName>
</protein>
<reference evidence="2" key="2">
    <citation type="submission" date="2021-04" db="EMBL/GenBank/DDBJ databases">
        <authorList>
            <person name="Gilroy R."/>
        </authorList>
    </citation>
    <scope>NUCLEOTIDE SEQUENCE</scope>
    <source>
        <strain evidence="2">ChiGjej4B4-7305</strain>
    </source>
</reference>
<organism evidence="2 3">
    <name type="scientific">Candidatus Ruania gallistercoris</name>
    <dbReference type="NCBI Taxonomy" id="2838746"/>
    <lineage>
        <taxon>Bacteria</taxon>
        <taxon>Bacillati</taxon>
        <taxon>Actinomycetota</taxon>
        <taxon>Actinomycetes</taxon>
        <taxon>Micrococcales</taxon>
        <taxon>Ruaniaceae</taxon>
        <taxon>Ruania</taxon>
    </lineage>
</organism>
<comment type="caution">
    <text evidence="2">The sequence shown here is derived from an EMBL/GenBank/DDBJ whole genome shotgun (WGS) entry which is preliminary data.</text>
</comment>
<reference evidence="2" key="1">
    <citation type="journal article" date="2021" name="PeerJ">
        <title>Extensive microbial diversity within the chicken gut microbiome revealed by metagenomics and culture.</title>
        <authorList>
            <person name="Gilroy R."/>
            <person name="Ravi A."/>
            <person name="Getino M."/>
            <person name="Pursley I."/>
            <person name="Horton D.L."/>
            <person name="Alikhan N.F."/>
            <person name="Baker D."/>
            <person name="Gharbi K."/>
            <person name="Hall N."/>
            <person name="Watson M."/>
            <person name="Adriaenssens E.M."/>
            <person name="Foster-Nyarko E."/>
            <person name="Jarju S."/>
            <person name="Secka A."/>
            <person name="Antonio M."/>
            <person name="Oren A."/>
            <person name="Chaudhuri R.R."/>
            <person name="La Ragione R."/>
            <person name="Hildebrand F."/>
            <person name="Pallen M.J."/>
        </authorList>
    </citation>
    <scope>NUCLEOTIDE SEQUENCE</scope>
    <source>
        <strain evidence="2">ChiGjej4B4-7305</strain>
    </source>
</reference>
<gene>
    <name evidence="2" type="ORF">H9815_15805</name>
</gene>
<keyword evidence="1" id="KW-0472">Membrane</keyword>
<keyword evidence="1" id="KW-0812">Transmembrane</keyword>
<evidence type="ECO:0000256" key="1">
    <source>
        <dbReference type="SAM" id="Phobius"/>
    </source>
</evidence>
<proteinExistence type="predicted"/>